<name>A0A9W9KH83_9EURO</name>
<feature type="signal peptide" evidence="2">
    <location>
        <begin position="1"/>
        <end position="17"/>
    </location>
</feature>
<keyword evidence="4" id="KW-1185">Reference proteome</keyword>
<gene>
    <name evidence="3" type="ORF">NUU61_002349</name>
</gene>
<dbReference type="OrthoDB" id="5419608at2759"/>
<proteinExistence type="predicted"/>
<protein>
    <submittedName>
        <fullName evidence="3">Uncharacterized protein</fullName>
    </submittedName>
</protein>
<evidence type="ECO:0000256" key="2">
    <source>
        <dbReference type="SAM" id="SignalP"/>
    </source>
</evidence>
<feature type="chain" id="PRO_5040773087" evidence="2">
    <location>
        <begin position="18"/>
        <end position="219"/>
    </location>
</feature>
<evidence type="ECO:0000256" key="1">
    <source>
        <dbReference type="SAM" id="MobiDB-lite"/>
    </source>
</evidence>
<feature type="region of interest" description="Disordered" evidence="1">
    <location>
        <begin position="119"/>
        <end position="198"/>
    </location>
</feature>
<dbReference type="Proteomes" id="UP001141434">
    <property type="component" value="Unassembled WGS sequence"/>
</dbReference>
<evidence type="ECO:0000313" key="3">
    <source>
        <dbReference type="EMBL" id="KAJ5105002.1"/>
    </source>
</evidence>
<evidence type="ECO:0000313" key="4">
    <source>
        <dbReference type="Proteomes" id="UP001141434"/>
    </source>
</evidence>
<organism evidence="3 4">
    <name type="scientific">Penicillium alfredii</name>
    <dbReference type="NCBI Taxonomy" id="1506179"/>
    <lineage>
        <taxon>Eukaryota</taxon>
        <taxon>Fungi</taxon>
        <taxon>Dikarya</taxon>
        <taxon>Ascomycota</taxon>
        <taxon>Pezizomycotina</taxon>
        <taxon>Eurotiomycetes</taxon>
        <taxon>Eurotiomycetidae</taxon>
        <taxon>Eurotiales</taxon>
        <taxon>Aspergillaceae</taxon>
        <taxon>Penicillium</taxon>
    </lineage>
</organism>
<feature type="region of interest" description="Disordered" evidence="1">
    <location>
        <begin position="19"/>
        <end position="43"/>
    </location>
</feature>
<dbReference type="GeneID" id="81392099"/>
<dbReference type="EMBL" id="JAPMSZ010000004">
    <property type="protein sequence ID" value="KAJ5105002.1"/>
    <property type="molecule type" value="Genomic_DNA"/>
</dbReference>
<reference evidence="3" key="2">
    <citation type="journal article" date="2023" name="IMA Fungus">
        <title>Comparative genomic study of the Penicillium genus elucidates a diverse pangenome and 15 lateral gene transfer events.</title>
        <authorList>
            <person name="Petersen C."/>
            <person name="Sorensen T."/>
            <person name="Nielsen M.R."/>
            <person name="Sondergaard T.E."/>
            <person name="Sorensen J.L."/>
            <person name="Fitzpatrick D.A."/>
            <person name="Frisvad J.C."/>
            <person name="Nielsen K.L."/>
        </authorList>
    </citation>
    <scope>NUCLEOTIDE SEQUENCE</scope>
    <source>
        <strain evidence="3">IBT 34128</strain>
    </source>
</reference>
<reference evidence="3" key="1">
    <citation type="submission" date="2022-11" db="EMBL/GenBank/DDBJ databases">
        <authorList>
            <person name="Petersen C."/>
        </authorList>
    </citation>
    <scope>NUCLEOTIDE SEQUENCE</scope>
    <source>
        <strain evidence="3">IBT 34128</strain>
    </source>
</reference>
<accession>A0A9W9KH83</accession>
<dbReference type="AlphaFoldDB" id="A0A9W9KH83"/>
<comment type="caution">
    <text evidence="3">The sequence shown here is derived from an EMBL/GenBank/DDBJ whole genome shotgun (WGS) entry which is preliminary data.</text>
</comment>
<dbReference type="RefSeq" id="XP_056513998.1">
    <property type="nucleotide sequence ID" value="XM_056652931.1"/>
</dbReference>
<sequence>MQYKSLAAVLFFTTALAAPAADSRESTSDDSGDSPSGYTNDMYTINVPEVSSPPSSIISALGTAIPASWILDMQNEKYYRSEMKNYIDGTMPAWYSTLPSSVKEYFTSVASDEISALFSATPTSTPESSSDSSSDSKGASSTTGVSSTGAPSSSVTSSGSLSGSSSSASATSTTTTSASASSSKAPESSSSTGGAPAATGAVAASLAGAAGILGLALAL</sequence>
<keyword evidence="2" id="KW-0732">Signal</keyword>